<dbReference type="Pfam" id="PF07179">
    <property type="entry name" value="SseB"/>
    <property type="match status" value="2"/>
</dbReference>
<organism evidence="2 3">
    <name type="scientific">Conyzicola lurida</name>
    <dbReference type="NCBI Taxonomy" id="1172621"/>
    <lineage>
        <taxon>Bacteria</taxon>
        <taxon>Bacillati</taxon>
        <taxon>Actinomycetota</taxon>
        <taxon>Actinomycetes</taxon>
        <taxon>Micrococcales</taxon>
        <taxon>Microbacteriaceae</taxon>
        <taxon>Conyzicola</taxon>
    </lineage>
</organism>
<keyword evidence="3" id="KW-1185">Reference proteome</keyword>
<protein>
    <recommendedName>
        <fullName evidence="1">SseB protein N-terminal domain-containing protein</fullName>
    </recommendedName>
</protein>
<sequence>MTSTLRTGETRLPNPGIEADLDAAMNGELDMKSFLVRFADAAIIVPSVVDVASDAARFRPLLFEPDGESLMAVFTSRDRADRWAEAAPYSTVMLGRRIFEDLPDGVGILVNPGFGLGFQLAAAGIPAIAADLDALRVPGIPDPSVVLEQAILDAQTGRTSPETLLETLARSQVYVLSHTDDGLSPVTFLRDGEPGIVGVFTRPDHADQFTEGVEFALYVEAAWLAANLVDGVGIVVNPGTPHPWEISPEVVAAIAR</sequence>
<dbReference type="InterPro" id="IPR009839">
    <property type="entry name" value="SseB_N"/>
</dbReference>
<proteinExistence type="predicted"/>
<dbReference type="Proteomes" id="UP000536685">
    <property type="component" value="Unassembled WGS sequence"/>
</dbReference>
<feature type="domain" description="SseB protein N-terminal" evidence="1">
    <location>
        <begin position="147"/>
        <end position="253"/>
    </location>
</feature>
<evidence type="ECO:0000313" key="3">
    <source>
        <dbReference type="Proteomes" id="UP000536685"/>
    </source>
</evidence>
<feature type="domain" description="SseB protein N-terminal" evidence="1">
    <location>
        <begin position="20"/>
        <end position="125"/>
    </location>
</feature>
<dbReference type="EMBL" id="JACHMJ010000001">
    <property type="protein sequence ID" value="MBB5844833.1"/>
    <property type="molecule type" value="Genomic_DNA"/>
</dbReference>
<comment type="caution">
    <text evidence="2">The sequence shown here is derived from an EMBL/GenBank/DDBJ whole genome shotgun (WGS) entry which is preliminary data.</text>
</comment>
<name>A0A841AT61_9MICO</name>
<reference evidence="2 3" key="1">
    <citation type="submission" date="2020-08" db="EMBL/GenBank/DDBJ databases">
        <title>Sequencing the genomes of 1000 actinobacteria strains.</title>
        <authorList>
            <person name="Klenk H.-P."/>
        </authorList>
    </citation>
    <scope>NUCLEOTIDE SEQUENCE [LARGE SCALE GENOMIC DNA]</scope>
    <source>
        <strain evidence="2 3">DSM 105784</strain>
    </source>
</reference>
<dbReference type="RefSeq" id="WP_184239370.1">
    <property type="nucleotide sequence ID" value="NZ_JACHMJ010000001.1"/>
</dbReference>
<gene>
    <name evidence="2" type="ORF">HD599_003156</name>
</gene>
<accession>A0A841AT61</accession>
<dbReference type="AlphaFoldDB" id="A0A841AT61"/>
<evidence type="ECO:0000259" key="1">
    <source>
        <dbReference type="Pfam" id="PF07179"/>
    </source>
</evidence>
<evidence type="ECO:0000313" key="2">
    <source>
        <dbReference type="EMBL" id="MBB5844833.1"/>
    </source>
</evidence>